<evidence type="ECO:0000256" key="2">
    <source>
        <dbReference type="ARBA" id="ARBA00022448"/>
    </source>
</evidence>
<dbReference type="Pfam" id="PF00593">
    <property type="entry name" value="TonB_dep_Rec_b-barrel"/>
    <property type="match status" value="1"/>
</dbReference>
<evidence type="ECO:0000256" key="3">
    <source>
        <dbReference type="ARBA" id="ARBA00022452"/>
    </source>
</evidence>
<evidence type="ECO:0000256" key="7">
    <source>
        <dbReference type="ARBA" id="ARBA00023136"/>
    </source>
</evidence>
<dbReference type="InterPro" id="IPR039426">
    <property type="entry name" value="TonB-dep_rcpt-like"/>
</dbReference>
<dbReference type="InterPro" id="IPR012910">
    <property type="entry name" value="Plug_dom"/>
</dbReference>
<dbReference type="SUPFAM" id="SSF49464">
    <property type="entry name" value="Carboxypeptidase regulatory domain-like"/>
    <property type="match status" value="1"/>
</dbReference>
<dbReference type="Proteomes" id="UP000466586">
    <property type="component" value="Unassembled WGS sequence"/>
</dbReference>
<proteinExistence type="inferred from homology"/>
<feature type="domain" description="TonB-dependent receptor plug" evidence="13">
    <location>
        <begin position="118"/>
        <end position="252"/>
    </location>
</feature>
<evidence type="ECO:0000256" key="6">
    <source>
        <dbReference type="ARBA" id="ARBA00023077"/>
    </source>
</evidence>
<feature type="domain" description="TonB-dependent receptor-like beta-barrel" evidence="12">
    <location>
        <begin position="397"/>
        <end position="778"/>
    </location>
</feature>
<keyword evidence="15" id="KW-1185">Reference proteome</keyword>
<dbReference type="Gene3D" id="2.170.130.10">
    <property type="entry name" value="TonB-dependent receptor, plug domain"/>
    <property type="match status" value="1"/>
</dbReference>
<dbReference type="PROSITE" id="PS52016">
    <property type="entry name" value="TONB_DEPENDENT_REC_3"/>
    <property type="match status" value="1"/>
</dbReference>
<name>A0A7K1YF87_9SPHI</name>
<dbReference type="AlphaFoldDB" id="A0A7K1YF87"/>
<evidence type="ECO:0000256" key="5">
    <source>
        <dbReference type="ARBA" id="ARBA00022729"/>
    </source>
</evidence>
<dbReference type="PANTHER" id="PTHR30069">
    <property type="entry name" value="TONB-DEPENDENT OUTER MEMBRANE RECEPTOR"/>
    <property type="match status" value="1"/>
</dbReference>
<evidence type="ECO:0000256" key="4">
    <source>
        <dbReference type="ARBA" id="ARBA00022692"/>
    </source>
</evidence>
<dbReference type="RefSeq" id="WP_160846442.1">
    <property type="nucleotide sequence ID" value="NZ_WVHT01000016.1"/>
</dbReference>
<dbReference type="NCBIfam" id="TIGR04057">
    <property type="entry name" value="SusC_RagA_signa"/>
    <property type="match status" value="1"/>
</dbReference>
<evidence type="ECO:0000256" key="10">
    <source>
        <dbReference type="PROSITE-ProRule" id="PRU01360"/>
    </source>
</evidence>
<sequence length="977" mass="104285">MRNKLLFKIGWLVLTLIPAILFAQNRTLTGTVTTGKDIPVPGATVLVKNGSQAAATDGNGAFTINVPSNAVLTISAIGYKTQTIDVGSQTSLNVNLAGDVSRLDEVVVTGLSTSVKRQNLANAVAVIGPNQLSGTAPAQTFDAALEGKIPGAYINANSGAPGGGISVKLRGVTSVYGNTQPLYVVDGVFVDNTATSGGLNAVTSAGTSGATSNQDNPSGRIADLRIEDINDIEILKGASAAAIYGSKAAGGVIIITTKRGKQGKTAVTLSQDLGFLRPIKLLGVRQFTAETAATLPGDPATLTKMFNDANAKGEIYDYEKEIYDNTPFTSNTVLSVNGANEKTGFYFSVGHKDEDGLVDRTGYNNTNVRLNVDHKISDHIKLGVSTNYIHSSSDRGIFGNDNAGVTTGIALSSTPGFAQLHPDANGNYPANPFAASNPLQTIALMENNEDVNRLITGANLEVSLQKSAHSLTRFIGRGGFDFYNLETKLLFPSVLQFEAINKGASAQGFTKNMSTNFILSLVNTYTPTANLSLNTSAGITQETGDYNNLLNVATQIISGQSNIDQAGSINATQLRTKYLNSGIFVQEEATIANALTLTGGLRFDRSSNNGNTAKYYVYPKGAVSLNLTSLGLIKEGFFENVKLRTAYGEANNTPAYGSKFTSLGVSNISGFPGLLVNTDAGQPDIKPERQKEFETGIDFSLLKGRLGFELTYYNKNISDFLLLTTPPASTGFARHWVNAGDLRNHGVELGLNARPVEARNVTWNSSVNFWLNRSKVTKLTVQPVQLGSTGGVLLGTYQIEQGKSATQIVGLNGQGVGILGDAEPTFQMSTYNEVTFFKNLSLRFLIHWKKGGQNVNVTSLQNVFGGTSADYDEKTPSGMPKGVTQLMQIGTNAQQTVETSTYLRFREIGLYYSFTKLPVSFVKSISLGASLNNYFTITKYKSYDPEVSNFGTGFSSGVDIDPYPSSKRAAFHLMFNF</sequence>
<dbReference type="Gene3D" id="2.40.170.20">
    <property type="entry name" value="TonB-dependent receptor, beta-barrel domain"/>
    <property type="match status" value="1"/>
</dbReference>
<dbReference type="GO" id="GO:0044718">
    <property type="term" value="P:siderophore transmembrane transport"/>
    <property type="evidence" value="ECO:0007669"/>
    <property type="project" value="TreeGrafter"/>
</dbReference>
<keyword evidence="8" id="KW-0675">Receptor</keyword>
<gene>
    <name evidence="14" type="ORF">GS399_20035</name>
</gene>
<accession>A0A7K1YF87</accession>
<dbReference type="InterPro" id="IPR023997">
    <property type="entry name" value="TonB-dep_OMP_SusC/RagA_CS"/>
</dbReference>
<dbReference type="Gene3D" id="2.60.40.1120">
    <property type="entry name" value="Carboxypeptidase-like, regulatory domain"/>
    <property type="match status" value="1"/>
</dbReference>
<evidence type="ECO:0000313" key="15">
    <source>
        <dbReference type="Proteomes" id="UP000466586"/>
    </source>
</evidence>
<comment type="similarity">
    <text evidence="10 11">Belongs to the TonB-dependent receptor family.</text>
</comment>
<evidence type="ECO:0000256" key="11">
    <source>
        <dbReference type="RuleBase" id="RU003357"/>
    </source>
</evidence>
<dbReference type="Pfam" id="PF07715">
    <property type="entry name" value="Plug"/>
    <property type="match status" value="1"/>
</dbReference>
<keyword evidence="3 10" id="KW-1134">Transmembrane beta strand</keyword>
<dbReference type="NCBIfam" id="TIGR04056">
    <property type="entry name" value="OMP_RagA_SusC"/>
    <property type="match status" value="1"/>
</dbReference>
<dbReference type="Pfam" id="PF13715">
    <property type="entry name" value="CarbopepD_reg_2"/>
    <property type="match status" value="1"/>
</dbReference>
<keyword evidence="2 10" id="KW-0813">Transport</keyword>
<dbReference type="InterPro" id="IPR037066">
    <property type="entry name" value="Plug_dom_sf"/>
</dbReference>
<protein>
    <submittedName>
        <fullName evidence="14">SusC/RagA family TonB-linked outer membrane protein</fullName>
    </submittedName>
</protein>
<keyword evidence="4 10" id="KW-0812">Transmembrane</keyword>
<keyword evidence="5" id="KW-0732">Signal</keyword>
<dbReference type="InterPro" id="IPR023996">
    <property type="entry name" value="TonB-dep_OMP_SusC/RagA"/>
</dbReference>
<keyword evidence="7 10" id="KW-0472">Membrane</keyword>
<evidence type="ECO:0000256" key="9">
    <source>
        <dbReference type="ARBA" id="ARBA00023237"/>
    </source>
</evidence>
<evidence type="ECO:0000256" key="1">
    <source>
        <dbReference type="ARBA" id="ARBA00004571"/>
    </source>
</evidence>
<comment type="caution">
    <text evidence="14">The sequence shown here is derived from an EMBL/GenBank/DDBJ whole genome shotgun (WGS) entry which is preliminary data.</text>
</comment>
<keyword evidence="6 11" id="KW-0798">TonB box</keyword>
<dbReference type="InterPro" id="IPR036942">
    <property type="entry name" value="Beta-barrel_TonB_sf"/>
</dbReference>
<reference evidence="14 15" key="1">
    <citation type="submission" date="2019-11" db="EMBL/GenBank/DDBJ databases">
        <title>Pedobacter sp. HMF7647 Genome sequencing and assembly.</title>
        <authorList>
            <person name="Kang H."/>
            <person name="Kim H."/>
            <person name="Joh K."/>
        </authorList>
    </citation>
    <scope>NUCLEOTIDE SEQUENCE [LARGE SCALE GENOMIC DNA]</scope>
    <source>
        <strain evidence="14 15">HMF7647</strain>
    </source>
</reference>
<dbReference type="EMBL" id="WVHT01000016">
    <property type="protein sequence ID" value="MXV53263.1"/>
    <property type="molecule type" value="Genomic_DNA"/>
</dbReference>
<comment type="subcellular location">
    <subcellularLocation>
        <location evidence="1 10">Cell outer membrane</location>
        <topology evidence="1 10">Multi-pass membrane protein</topology>
    </subcellularLocation>
</comment>
<dbReference type="SUPFAM" id="SSF56935">
    <property type="entry name" value="Porins"/>
    <property type="match status" value="1"/>
</dbReference>
<dbReference type="PANTHER" id="PTHR30069:SF29">
    <property type="entry name" value="HEMOGLOBIN AND HEMOGLOBIN-HAPTOGLOBIN-BINDING PROTEIN 1-RELATED"/>
    <property type="match status" value="1"/>
</dbReference>
<evidence type="ECO:0000256" key="8">
    <source>
        <dbReference type="ARBA" id="ARBA00023170"/>
    </source>
</evidence>
<evidence type="ECO:0000259" key="12">
    <source>
        <dbReference type="Pfam" id="PF00593"/>
    </source>
</evidence>
<evidence type="ECO:0000313" key="14">
    <source>
        <dbReference type="EMBL" id="MXV53263.1"/>
    </source>
</evidence>
<dbReference type="GO" id="GO:0009279">
    <property type="term" value="C:cell outer membrane"/>
    <property type="evidence" value="ECO:0007669"/>
    <property type="project" value="UniProtKB-SubCell"/>
</dbReference>
<dbReference type="GO" id="GO:0015344">
    <property type="term" value="F:siderophore uptake transmembrane transporter activity"/>
    <property type="evidence" value="ECO:0007669"/>
    <property type="project" value="TreeGrafter"/>
</dbReference>
<dbReference type="InterPro" id="IPR000531">
    <property type="entry name" value="Beta-barrel_TonB"/>
</dbReference>
<keyword evidence="9 10" id="KW-0998">Cell outer membrane</keyword>
<dbReference type="InterPro" id="IPR008969">
    <property type="entry name" value="CarboxyPept-like_regulatory"/>
</dbReference>
<evidence type="ECO:0000259" key="13">
    <source>
        <dbReference type="Pfam" id="PF07715"/>
    </source>
</evidence>
<organism evidence="14 15">
    <name type="scientific">Hufsiella arboris</name>
    <dbReference type="NCBI Taxonomy" id="2695275"/>
    <lineage>
        <taxon>Bacteria</taxon>
        <taxon>Pseudomonadati</taxon>
        <taxon>Bacteroidota</taxon>
        <taxon>Sphingobacteriia</taxon>
        <taxon>Sphingobacteriales</taxon>
        <taxon>Sphingobacteriaceae</taxon>
        <taxon>Hufsiella</taxon>
    </lineage>
</organism>